<dbReference type="Pfam" id="PF07208">
    <property type="entry name" value="DUF1414"/>
    <property type="match status" value="1"/>
</dbReference>
<proteinExistence type="predicted"/>
<protein>
    <submittedName>
        <fullName evidence="1">Uncharacterized protein</fullName>
    </submittedName>
</protein>
<name>A0A1I0F1R6_THASX</name>
<reference evidence="1 2" key="1">
    <citation type="submission" date="2016-10" db="EMBL/GenBank/DDBJ databases">
        <authorList>
            <person name="de Groot N.N."/>
        </authorList>
    </citation>
    <scope>NUCLEOTIDE SEQUENCE [LARGE SCALE GENOMIC DNA]</scope>
    <source>
        <strain evidence="1 2">DSM 19706</strain>
    </source>
</reference>
<dbReference type="SUPFAM" id="SSF158651">
    <property type="entry name" value="YejL-like"/>
    <property type="match status" value="1"/>
</dbReference>
<evidence type="ECO:0000313" key="2">
    <source>
        <dbReference type="Proteomes" id="UP000199308"/>
    </source>
</evidence>
<gene>
    <name evidence="1" type="ORF">SAMN05660429_02031</name>
</gene>
<sequence length="72" mass="8116">MPIVSKYPTERVEKIIKQLMDVLIDEKAEADLSLMCLGNTITEVISQQVPAELQESIVNNFTQALQQSIIKQ</sequence>
<dbReference type="STRING" id="349064.SAMN05660429_02031"/>
<dbReference type="InterPro" id="IPR009857">
    <property type="entry name" value="UPF0352"/>
</dbReference>
<dbReference type="RefSeq" id="WP_093329763.1">
    <property type="nucleotide sequence ID" value="NZ_AP027363.1"/>
</dbReference>
<dbReference type="AlphaFoldDB" id="A0A1I0F1R6"/>
<dbReference type="OrthoDB" id="5771474at2"/>
<keyword evidence="2" id="KW-1185">Reference proteome</keyword>
<accession>A0A1I0F1R6</accession>
<dbReference type="InterPro" id="IPR023202">
    <property type="entry name" value="YejL_sf"/>
</dbReference>
<dbReference type="Proteomes" id="UP000199308">
    <property type="component" value="Unassembled WGS sequence"/>
</dbReference>
<organism evidence="1 2">
    <name type="scientific">Thalassotalea agarivorans</name>
    <name type="common">Thalassomonas agarivorans</name>
    <dbReference type="NCBI Taxonomy" id="349064"/>
    <lineage>
        <taxon>Bacteria</taxon>
        <taxon>Pseudomonadati</taxon>
        <taxon>Pseudomonadota</taxon>
        <taxon>Gammaproteobacteria</taxon>
        <taxon>Alteromonadales</taxon>
        <taxon>Colwelliaceae</taxon>
        <taxon>Thalassotalea</taxon>
    </lineage>
</organism>
<evidence type="ECO:0000313" key="1">
    <source>
        <dbReference type="EMBL" id="SET51947.1"/>
    </source>
</evidence>
<dbReference type="Gene3D" id="1.10.3390.10">
    <property type="entry name" value="YejL-like"/>
    <property type="match status" value="1"/>
</dbReference>
<dbReference type="EMBL" id="FOHK01000008">
    <property type="protein sequence ID" value="SET51947.1"/>
    <property type="molecule type" value="Genomic_DNA"/>
</dbReference>